<evidence type="ECO:0000256" key="2">
    <source>
        <dbReference type="ARBA" id="ARBA00012438"/>
    </source>
</evidence>
<evidence type="ECO:0000259" key="12">
    <source>
        <dbReference type="Pfam" id="PF07730"/>
    </source>
</evidence>
<dbReference type="GO" id="GO:0046983">
    <property type="term" value="F:protein dimerization activity"/>
    <property type="evidence" value="ECO:0007669"/>
    <property type="project" value="InterPro"/>
</dbReference>
<evidence type="ECO:0000256" key="9">
    <source>
        <dbReference type="SAM" id="MobiDB-lite"/>
    </source>
</evidence>
<feature type="transmembrane region" description="Helical" evidence="10">
    <location>
        <begin position="21"/>
        <end position="39"/>
    </location>
</feature>
<accession>A0A1H4NN69</accession>
<feature type="transmembrane region" description="Helical" evidence="10">
    <location>
        <begin position="151"/>
        <end position="173"/>
    </location>
</feature>
<evidence type="ECO:0000313" key="14">
    <source>
        <dbReference type="Proteomes" id="UP000198742"/>
    </source>
</evidence>
<organism evidence="13 14">
    <name type="scientific">Nocardioides exalbidus</name>
    <dbReference type="NCBI Taxonomy" id="402596"/>
    <lineage>
        <taxon>Bacteria</taxon>
        <taxon>Bacillati</taxon>
        <taxon>Actinomycetota</taxon>
        <taxon>Actinomycetes</taxon>
        <taxon>Propionibacteriales</taxon>
        <taxon>Nocardioidaceae</taxon>
        <taxon>Nocardioides</taxon>
    </lineage>
</organism>
<evidence type="ECO:0000256" key="4">
    <source>
        <dbReference type="ARBA" id="ARBA00022679"/>
    </source>
</evidence>
<keyword evidence="8" id="KW-0902">Two-component regulatory system</keyword>
<keyword evidence="10" id="KW-0472">Membrane</keyword>
<feature type="region of interest" description="Disordered" evidence="9">
    <location>
        <begin position="385"/>
        <end position="404"/>
    </location>
</feature>
<keyword evidence="5" id="KW-0547">Nucleotide-binding</keyword>
<evidence type="ECO:0000256" key="6">
    <source>
        <dbReference type="ARBA" id="ARBA00022777"/>
    </source>
</evidence>
<dbReference type="STRING" id="402596.SAMN04489844_1416"/>
<dbReference type="InterPro" id="IPR003594">
    <property type="entry name" value="HATPase_dom"/>
</dbReference>
<evidence type="ECO:0000256" key="8">
    <source>
        <dbReference type="ARBA" id="ARBA00023012"/>
    </source>
</evidence>
<evidence type="ECO:0000259" key="11">
    <source>
        <dbReference type="Pfam" id="PF02518"/>
    </source>
</evidence>
<evidence type="ECO:0000256" key="7">
    <source>
        <dbReference type="ARBA" id="ARBA00022840"/>
    </source>
</evidence>
<dbReference type="Proteomes" id="UP000198742">
    <property type="component" value="Unassembled WGS sequence"/>
</dbReference>
<dbReference type="InterPro" id="IPR036890">
    <property type="entry name" value="HATPase_C_sf"/>
</dbReference>
<keyword evidence="6 13" id="KW-0418">Kinase</keyword>
<dbReference type="PANTHER" id="PTHR24421:SF10">
    <property type="entry name" value="NITRATE_NITRITE SENSOR PROTEIN NARQ"/>
    <property type="match status" value="1"/>
</dbReference>
<dbReference type="EC" id="2.7.13.3" evidence="2"/>
<dbReference type="OrthoDB" id="3217947at2"/>
<keyword evidence="4" id="KW-0808">Transferase</keyword>
<keyword evidence="7" id="KW-0067">ATP-binding</keyword>
<dbReference type="AlphaFoldDB" id="A0A1H4NN69"/>
<proteinExistence type="predicted"/>
<reference evidence="14" key="1">
    <citation type="submission" date="2016-10" db="EMBL/GenBank/DDBJ databases">
        <authorList>
            <person name="Varghese N."/>
            <person name="Submissions S."/>
        </authorList>
    </citation>
    <scope>NUCLEOTIDE SEQUENCE [LARGE SCALE GENOMIC DNA]</scope>
    <source>
        <strain evidence="14">DSM 22017</strain>
    </source>
</reference>
<feature type="transmembrane region" description="Helical" evidence="10">
    <location>
        <begin position="45"/>
        <end position="63"/>
    </location>
</feature>
<feature type="transmembrane region" description="Helical" evidence="10">
    <location>
        <begin position="70"/>
        <end position="91"/>
    </location>
</feature>
<name>A0A1H4NN69_9ACTN</name>
<dbReference type="RefSeq" id="WP_090968472.1">
    <property type="nucleotide sequence ID" value="NZ_FNRT01000002.1"/>
</dbReference>
<keyword evidence="3" id="KW-0597">Phosphoprotein</keyword>
<dbReference type="Gene3D" id="3.30.565.10">
    <property type="entry name" value="Histidine kinase-like ATPase, C-terminal domain"/>
    <property type="match status" value="1"/>
</dbReference>
<dbReference type="GO" id="GO:0016020">
    <property type="term" value="C:membrane"/>
    <property type="evidence" value="ECO:0007669"/>
    <property type="project" value="InterPro"/>
</dbReference>
<keyword evidence="10" id="KW-0812">Transmembrane</keyword>
<feature type="transmembrane region" description="Helical" evidence="10">
    <location>
        <begin position="123"/>
        <end position="139"/>
    </location>
</feature>
<dbReference type="InterPro" id="IPR050482">
    <property type="entry name" value="Sensor_HK_TwoCompSys"/>
</dbReference>
<dbReference type="GO" id="GO:0005524">
    <property type="term" value="F:ATP binding"/>
    <property type="evidence" value="ECO:0007669"/>
    <property type="project" value="UniProtKB-KW"/>
</dbReference>
<evidence type="ECO:0000313" key="13">
    <source>
        <dbReference type="EMBL" id="SEB96677.1"/>
    </source>
</evidence>
<dbReference type="InterPro" id="IPR011712">
    <property type="entry name" value="Sig_transdc_His_kin_sub3_dim/P"/>
</dbReference>
<comment type="catalytic activity">
    <reaction evidence="1">
        <text>ATP + protein L-histidine = ADP + protein N-phospho-L-histidine.</text>
        <dbReference type="EC" id="2.7.13.3"/>
    </reaction>
</comment>
<evidence type="ECO:0000256" key="10">
    <source>
        <dbReference type="SAM" id="Phobius"/>
    </source>
</evidence>
<dbReference type="SUPFAM" id="SSF55874">
    <property type="entry name" value="ATPase domain of HSP90 chaperone/DNA topoisomerase II/histidine kinase"/>
    <property type="match status" value="1"/>
</dbReference>
<dbReference type="GO" id="GO:0000155">
    <property type="term" value="F:phosphorelay sensor kinase activity"/>
    <property type="evidence" value="ECO:0007669"/>
    <property type="project" value="InterPro"/>
</dbReference>
<dbReference type="CDD" id="cd16917">
    <property type="entry name" value="HATPase_UhpB-NarQ-NarX-like"/>
    <property type="match status" value="1"/>
</dbReference>
<feature type="domain" description="Histidine kinase/HSP90-like ATPase" evidence="11">
    <location>
        <begin position="305"/>
        <end position="389"/>
    </location>
</feature>
<evidence type="ECO:0000256" key="1">
    <source>
        <dbReference type="ARBA" id="ARBA00000085"/>
    </source>
</evidence>
<sequence length="404" mass="43417">MRRLLSGWDGLDPALRWLLRINLIALTSATILLAAAYLAGFKHTAVEIDLAVMVVSIVLMLVTPPLCTRYGAPAAIIGLTLSACLFAAGGTWATPNLAPLTVLLTMVPLLVGFPYLTRPWIRALMVVAVVGSAAVAGLGEWRRVDNLNELWWVNAIVIAVSLPPGVAVVVFLVRDAYTRLRDQSVQLAESRTRVVEVADAARRSIERDLHDGAQQRLLAMSVTIERARKELLAGRHESATALMGQLAATNREVLTELRELARGIYPPLLTERGLVAALQSTARRSTVPVTLDVADFERPSKQVEVAAYFCILEALTNAAKHSGATEVLISVRGLPHLSFVVSDDGKGFDRSLVDPGGLLGMEARAAAAGGTLRLETAPGWGTTLRGEFPPGPPPGQWTPEVNDR</sequence>
<dbReference type="PANTHER" id="PTHR24421">
    <property type="entry name" value="NITRATE/NITRITE SENSOR PROTEIN NARX-RELATED"/>
    <property type="match status" value="1"/>
</dbReference>
<keyword evidence="10" id="KW-1133">Transmembrane helix</keyword>
<evidence type="ECO:0000256" key="3">
    <source>
        <dbReference type="ARBA" id="ARBA00022553"/>
    </source>
</evidence>
<dbReference type="Pfam" id="PF02518">
    <property type="entry name" value="HATPase_c"/>
    <property type="match status" value="1"/>
</dbReference>
<evidence type="ECO:0000256" key="5">
    <source>
        <dbReference type="ARBA" id="ARBA00022741"/>
    </source>
</evidence>
<dbReference type="Pfam" id="PF07730">
    <property type="entry name" value="HisKA_3"/>
    <property type="match status" value="1"/>
</dbReference>
<dbReference type="EMBL" id="FNRT01000002">
    <property type="protein sequence ID" value="SEB96677.1"/>
    <property type="molecule type" value="Genomic_DNA"/>
</dbReference>
<gene>
    <name evidence="13" type="ORF">SAMN04489844_1416</name>
</gene>
<dbReference type="Gene3D" id="1.20.5.1930">
    <property type="match status" value="1"/>
</dbReference>
<feature type="domain" description="Signal transduction histidine kinase subgroup 3 dimerisation and phosphoacceptor" evidence="12">
    <location>
        <begin position="202"/>
        <end position="267"/>
    </location>
</feature>
<feature type="transmembrane region" description="Helical" evidence="10">
    <location>
        <begin position="97"/>
        <end position="116"/>
    </location>
</feature>
<protein>
    <recommendedName>
        <fullName evidence="2">histidine kinase</fullName>
        <ecNumber evidence="2">2.7.13.3</ecNumber>
    </recommendedName>
</protein>
<keyword evidence="14" id="KW-1185">Reference proteome</keyword>